<keyword evidence="5" id="KW-0560">Oxidoreductase</keyword>
<proteinExistence type="predicted"/>
<dbReference type="PANTHER" id="PTHR42682:SF3">
    <property type="entry name" value="FORMATE HYDROGENLYASE SUBUNIT 3-RELATED"/>
    <property type="match status" value="1"/>
</dbReference>
<gene>
    <name evidence="9" type="ORF">MNV_700067</name>
</gene>
<keyword evidence="4 7" id="KW-1133">Transmembrane helix</keyword>
<evidence type="ECO:0000256" key="6">
    <source>
        <dbReference type="ARBA" id="ARBA00023136"/>
    </source>
</evidence>
<feature type="transmembrane region" description="Helical" evidence="7">
    <location>
        <begin position="420"/>
        <end position="445"/>
    </location>
</feature>
<feature type="transmembrane region" description="Helical" evidence="7">
    <location>
        <begin position="299"/>
        <end position="316"/>
    </location>
</feature>
<keyword evidence="3 7" id="KW-0812">Transmembrane</keyword>
<feature type="transmembrane region" description="Helical" evidence="7">
    <location>
        <begin position="60"/>
        <end position="78"/>
    </location>
</feature>
<feature type="transmembrane region" description="Helical" evidence="7">
    <location>
        <begin position="28"/>
        <end position="48"/>
    </location>
</feature>
<evidence type="ECO:0000256" key="4">
    <source>
        <dbReference type="ARBA" id="ARBA00022989"/>
    </source>
</evidence>
<evidence type="ECO:0000256" key="5">
    <source>
        <dbReference type="ARBA" id="ARBA00023002"/>
    </source>
</evidence>
<evidence type="ECO:0000313" key="9">
    <source>
        <dbReference type="EMBL" id="SNQ62413.1"/>
    </source>
</evidence>
<dbReference type="GO" id="GO:0016491">
    <property type="term" value="F:oxidoreductase activity"/>
    <property type="evidence" value="ECO:0007669"/>
    <property type="project" value="UniProtKB-KW"/>
</dbReference>
<feature type="transmembrane region" description="Helical" evidence="7">
    <location>
        <begin position="486"/>
        <end position="504"/>
    </location>
</feature>
<feature type="domain" description="NADH:quinone oxidoreductase/Mrp antiporter transmembrane" evidence="8">
    <location>
        <begin position="80"/>
        <end position="365"/>
    </location>
</feature>
<feature type="transmembrane region" description="Helical" evidence="7">
    <location>
        <begin position="195"/>
        <end position="215"/>
    </location>
</feature>
<evidence type="ECO:0000256" key="2">
    <source>
        <dbReference type="ARBA" id="ARBA00022475"/>
    </source>
</evidence>
<feature type="transmembrane region" description="Helical" evidence="7">
    <location>
        <begin position="115"/>
        <end position="142"/>
    </location>
</feature>
<evidence type="ECO:0000256" key="1">
    <source>
        <dbReference type="ARBA" id="ARBA00004651"/>
    </source>
</evidence>
<feature type="transmembrane region" description="Helical" evidence="7">
    <location>
        <begin position="162"/>
        <end position="183"/>
    </location>
</feature>
<name>A0A284VTA2_9EURY</name>
<dbReference type="Proteomes" id="UP000218615">
    <property type="component" value="Unassembled WGS sequence"/>
</dbReference>
<evidence type="ECO:0000256" key="3">
    <source>
        <dbReference type="ARBA" id="ARBA00022692"/>
    </source>
</evidence>
<dbReference type="PANTHER" id="PTHR42682">
    <property type="entry name" value="HYDROGENASE-4 COMPONENT F"/>
    <property type="match status" value="1"/>
</dbReference>
<dbReference type="Pfam" id="PF00361">
    <property type="entry name" value="Proton_antipo_M"/>
    <property type="match status" value="1"/>
</dbReference>
<dbReference type="InterPro" id="IPR052175">
    <property type="entry name" value="ComplexI-like_HydComp"/>
</dbReference>
<protein>
    <submittedName>
        <fullName evidence="9">Hydrogenase, membrane subunit 4-like protein (HycC-like)</fullName>
    </submittedName>
</protein>
<dbReference type="AlphaFoldDB" id="A0A284VTA2"/>
<keyword evidence="6 7" id="KW-0472">Membrane</keyword>
<sequence>MSVVFGETFTLTLPGSSFLEFGFFADRLAAFFILVISIAVFAVSIYSIGYVEEYFGKKNIGSFGFLYNIFILSMILVVTARNALMFLIVWELMSVVSYFLVVYEHEKPETRKAGFIYIVMTHIGTGFILLSFLIMAGASGSFDFGKFSAAGASMPPMLKDLVFLFALIGFGAKAGIVPLHIWLPYAHPAAPSNVSALMSGVMIKTAIYMLIRVFFDFLGAGVLWWGFLVLAIGAISALTGIIYAVVETDIKRMLAFSSIENIGIILIGLGASMIFFASASPGLAAIAIIAALYHLLNHSVFKGLLFMGAGSIMFSTHTKNIEKLGGLIKKMPVTAVLFLIGVLAISALPPFSGFVSEWLTLQSLLLGFGLNDTFTRIALPVGAAALALTGALAAFCFLKAFGIGFLALPRSEHAEHAKEVNMPMLIGMGIFALLSVLLGILPFYILPYLDRISQTLVDASVYHSVSFGVLGTISMPAGQISMSTPALLLLMFICLSLPFILYLYKKEHRVLYETWGCGQPVSMSRNEYTGTAFTKPVEIWLASIYRPVNETQATYSVSPKLKESFKFESRIERVFEQHIYSPVIGFILGKSRTIKAVQTGSIHAYLSYIFGVLVVLFMFMILGGR</sequence>
<feature type="transmembrane region" description="Helical" evidence="7">
    <location>
        <begin position="336"/>
        <end position="361"/>
    </location>
</feature>
<feature type="transmembrane region" description="Helical" evidence="7">
    <location>
        <begin position="602"/>
        <end position="622"/>
    </location>
</feature>
<feature type="transmembrane region" description="Helical" evidence="7">
    <location>
        <begin position="381"/>
        <end position="408"/>
    </location>
</feature>
<dbReference type="NCBIfam" id="NF005086">
    <property type="entry name" value="PRK06521.1"/>
    <property type="match status" value="1"/>
</dbReference>
<evidence type="ECO:0000313" key="10">
    <source>
        <dbReference type="Proteomes" id="UP000218615"/>
    </source>
</evidence>
<dbReference type="PRINTS" id="PR01434">
    <property type="entry name" value="NADHDHGNASE5"/>
</dbReference>
<reference evidence="10" key="1">
    <citation type="submission" date="2017-06" db="EMBL/GenBank/DDBJ databases">
        <authorList>
            <person name="Cremers G."/>
        </authorList>
    </citation>
    <scope>NUCLEOTIDE SEQUENCE [LARGE SCALE GENOMIC DNA]</scope>
</reference>
<evidence type="ECO:0000259" key="8">
    <source>
        <dbReference type="Pfam" id="PF00361"/>
    </source>
</evidence>
<dbReference type="EMBL" id="FZMP01000219">
    <property type="protein sequence ID" value="SNQ62413.1"/>
    <property type="molecule type" value="Genomic_DNA"/>
</dbReference>
<feature type="transmembrane region" description="Helical" evidence="7">
    <location>
        <begin position="84"/>
        <end position="103"/>
    </location>
</feature>
<dbReference type="InterPro" id="IPR001750">
    <property type="entry name" value="ND/Mrp_TM"/>
</dbReference>
<keyword evidence="10" id="KW-1185">Reference proteome</keyword>
<feature type="transmembrane region" description="Helical" evidence="7">
    <location>
        <begin position="221"/>
        <end position="246"/>
    </location>
</feature>
<dbReference type="GO" id="GO:0005886">
    <property type="term" value="C:plasma membrane"/>
    <property type="evidence" value="ECO:0007669"/>
    <property type="project" value="UniProtKB-SubCell"/>
</dbReference>
<keyword evidence="2" id="KW-1003">Cell membrane</keyword>
<comment type="subcellular location">
    <subcellularLocation>
        <location evidence="1">Cell membrane</location>
        <topology evidence="1">Multi-pass membrane protein</topology>
    </subcellularLocation>
</comment>
<organism evidence="9 10">
    <name type="scientific">Candidatus Methanoperedens nitratireducens</name>
    <dbReference type="NCBI Taxonomy" id="1392998"/>
    <lineage>
        <taxon>Archaea</taxon>
        <taxon>Methanobacteriati</taxon>
        <taxon>Methanobacteriota</taxon>
        <taxon>Stenosarchaea group</taxon>
        <taxon>Methanomicrobia</taxon>
        <taxon>Methanosarcinales</taxon>
        <taxon>ANME-2 cluster</taxon>
        <taxon>Candidatus Methanoperedentaceae</taxon>
        <taxon>Candidatus Methanoperedens</taxon>
    </lineage>
</organism>
<evidence type="ECO:0000256" key="7">
    <source>
        <dbReference type="SAM" id="Phobius"/>
    </source>
</evidence>
<accession>A0A284VTA2</accession>